<dbReference type="EMBL" id="AMKT01000027">
    <property type="protein sequence ID" value="OXG25607.1"/>
    <property type="molecule type" value="Genomic_DNA"/>
</dbReference>
<name>A0A854QP13_CRYNE</name>
<evidence type="ECO:0000313" key="3">
    <source>
        <dbReference type="EMBL" id="OXG25607.1"/>
    </source>
</evidence>
<organism evidence="3 4">
    <name type="scientific">Cryptococcus neoformans Tu259-1</name>
    <dbReference type="NCBI Taxonomy" id="1230072"/>
    <lineage>
        <taxon>Eukaryota</taxon>
        <taxon>Fungi</taxon>
        <taxon>Dikarya</taxon>
        <taxon>Basidiomycota</taxon>
        <taxon>Agaricomycotina</taxon>
        <taxon>Tremellomycetes</taxon>
        <taxon>Tremellales</taxon>
        <taxon>Cryptococcaceae</taxon>
        <taxon>Cryptococcus</taxon>
        <taxon>Cryptococcus neoformans species complex</taxon>
    </lineage>
</organism>
<accession>A0A854QP13</accession>
<evidence type="ECO:0000256" key="1">
    <source>
        <dbReference type="SAM" id="MobiDB-lite"/>
    </source>
</evidence>
<reference evidence="3 4" key="1">
    <citation type="submission" date="2017-06" db="EMBL/GenBank/DDBJ databases">
        <title>Global population genomics of the pathogenic fungus Cryptococcus neoformans var. grubii.</title>
        <authorList>
            <person name="Cuomo C."/>
            <person name="Litvintseva A."/>
            <person name="Chen Y."/>
            <person name="Young S."/>
            <person name="Zeng Q."/>
            <person name="Chapman S."/>
            <person name="Gujja S."/>
            <person name="Saif S."/>
            <person name="Birren B."/>
        </authorList>
    </citation>
    <scope>NUCLEOTIDE SEQUENCE [LARGE SCALE GENOMIC DNA]</scope>
    <source>
        <strain evidence="3 4">Tu259-1</strain>
    </source>
</reference>
<dbReference type="Proteomes" id="UP000199727">
    <property type="component" value="Unassembled WGS sequence"/>
</dbReference>
<feature type="region of interest" description="Disordered" evidence="1">
    <location>
        <begin position="23"/>
        <end position="45"/>
    </location>
</feature>
<keyword evidence="2" id="KW-0732">Signal</keyword>
<comment type="caution">
    <text evidence="3">The sequence shown here is derived from an EMBL/GenBank/DDBJ whole genome shotgun (WGS) entry which is preliminary data.</text>
</comment>
<evidence type="ECO:0000313" key="4">
    <source>
        <dbReference type="Proteomes" id="UP000199727"/>
    </source>
</evidence>
<gene>
    <name evidence="3" type="ORF">C361_01566</name>
</gene>
<protein>
    <submittedName>
        <fullName evidence="3">Uncharacterized protein</fullName>
    </submittedName>
</protein>
<proteinExistence type="predicted"/>
<sequence>MSFTTLFTAALVLIAPALVAAAPAAEPQPSVKSNNFGAPGGAYPW</sequence>
<feature type="signal peptide" evidence="2">
    <location>
        <begin position="1"/>
        <end position="21"/>
    </location>
</feature>
<feature type="chain" id="PRO_5032805738" evidence="2">
    <location>
        <begin position="22"/>
        <end position="45"/>
    </location>
</feature>
<evidence type="ECO:0000256" key="2">
    <source>
        <dbReference type="SAM" id="SignalP"/>
    </source>
</evidence>
<dbReference type="AlphaFoldDB" id="A0A854QP13"/>